<feature type="compositionally biased region" description="Low complexity" evidence="1">
    <location>
        <begin position="63"/>
        <end position="81"/>
    </location>
</feature>
<dbReference type="PANTHER" id="PTHR30273">
    <property type="entry name" value="PERIPLASMIC SIGNAL SENSOR AND SIGMA FACTOR ACTIVATOR FECR-RELATED"/>
    <property type="match status" value="1"/>
</dbReference>
<feature type="region of interest" description="Disordered" evidence="1">
    <location>
        <begin position="1"/>
        <end position="107"/>
    </location>
</feature>
<name>A0A9X2Q0K4_9BACT</name>
<dbReference type="PANTHER" id="PTHR30273:SF2">
    <property type="entry name" value="PROTEIN FECR"/>
    <property type="match status" value="1"/>
</dbReference>
<gene>
    <name evidence="4" type="ORF">GGP71_002748</name>
</gene>
<feature type="compositionally biased region" description="Basic and acidic residues" evidence="1">
    <location>
        <begin position="12"/>
        <end position="22"/>
    </location>
</feature>
<evidence type="ECO:0000313" key="4">
    <source>
        <dbReference type="EMBL" id="MCS3678807.1"/>
    </source>
</evidence>
<dbReference type="Proteomes" id="UP001155027">
    <property type="component" value="Unassembled WGS sequence"/>
</dbReference>
<evidence type="ECO:0000259" key="3">
    <source>
        <dbReference type="Pfam" id="PF04773"/>
    </source>
</evidence>
<dbReference type="Gene3D" id="3.55.50.30">
    <property type="match status" value="1"/>
</dbReference>
<reference evidence="4" key="1">
    <citation type="submission" date="2022-08" db="EMBL/GenBank/DDBJ databases">
        <title>Genomic Encyclopedia of Type Strains, Phase V (KMG-V): Genome sequencing to study the core and pangenomes of soil and plant-associated prokaryotes.</title>
        <authorList>
            <person name="Whitman W."/>
        </authorList>
    </citation>
    <scope>NUCLEOTIDE SEQUENCE</scope>
    <source>
        <strain evidence="4">0</strain>
    </source>
</reference>
<keyword evidence="2" id="KW-1133">Transmembrane helix</keyword>
<feature type="region of interest" description="Disordered" evidence="1">
    <location>
        <begin position="266"/>
        <end position="294"/>
    </location>
</feature>
<feature type="compositionally biased region" description="Low complexity" evidence="1">
    <location>
        <begin position="238"/>
        <end position="249"/>
    </location>
</feature>
<dbReference type="RefSeq" id="WP_259080841.1">
    <property type="nucleotide sequence ID" value="NZ_JANUAU010000009.1"/>
</dbReference>
<organism evidence="4 5">
    <name type="scientific">Salinibacter ruber</name>
    <dbReference type="NCBI Taxonomy" id="146919"/>
    <lineage>
        <taxon>Bacteria</taxon>
        <taxon>Pseudomonadati</taxon>
        <taxon>Rhodothermota</taxon>
        <taxon>Rhodothermia</taxon>
        <taxon>Rhodothermales</taxon>
        <taxon>Salinibacteraceae</taxon>
        <taxon>Salinibacter</taxon>
    </lineage>
</organism>
<comment type="caution">
    <text evidence="4">The sequence shown here is derived from an EMBL/GenBank/DDBJ whole genome shotgun (WGS) entry which is preliminary data.</text>
</comment>
<accession>A0A9X2Q0K4</accession>
<protein>
    <submittedName>
        <fullName evidence="4">Ferric-dicitrate binding protein FerR (Iron transport regulator)</fullName>
    </submittedName>
</protein>
<dbReference type="EMBL" id="JANUAU010000009">
    <property type="protein sequence ID" value="MCS3678807.1"/>
    <property type="molecule type" value="Genomic_DNA"/>
</dbReference>
<feature type="transmembrane region" description="Helical" evidence="2">
    <location>
        <begin position="115"/>
        <end position="133"/>
    </location>
</feature>
<dbReference type="GO" id="GO:0016989">
    <property type="term" value="F:sigma factor antagonist activity"/>
    <property type="evidence" value="ECO:0007669"/>
    <property type="project" value="TreeGrafter"/>
</dbReference>
<dbReference type="PIRSF" id="PIRSF018266">
    <property type="entry name" value="FecR"/>
    <property type="match status" value="1"/>
</dbReference>
<feature type="domain" description="FecR protein" evidence="3">
    <location>
        <begin position="138"/>
        <end position="226"/>
    </location>
</feature>
<keyword evidence="2" id="KW-0812">Transmembrane</keyword>
<feature type="region of interest" description="Disordered" evidence="1">
    <location>
        <begin position="219"/>
        <end position="249"/>
    </location>
</feature>
<evidence type="ECO:0000256" key="1">
    <source>
        <dbReference type="SAM" id="MobiDB-lite"/>
    </source>
</evidence>
<feature type="compositionally biased region" description="Basic and acidic residues" evidence="1">
    <location>
        <begin position="82"/>
        <end position="98"/>
    </location>
</feature>
<dbReference type="InterPro" id="IPR006860">
    <property type="entry name" value="FecR"/>
</dbReference>
<dbReference type="AlphaFoldDB" id="A0A9X2Q0K4"/>
<dbReference type="InterPro" id="IPR012373">
    <property type="entry name" value="Ferrdict_sens_TM"/>
</dbReference>
<evidence type="ECO:0000313" key="5">
    <source>
        <dbReference type="Proteomes" id="UP001155027"/>
    </source>
</evidence>
<proteinExistence type="predicted"/>
<keyword evidence="2" id="KW-0472">Membrane</keyword>
<dbReference type="Pfam" id="PF04773">
    <property type="entry name" value="FecR"/>
    <property type="match status" value="1"/>
</dbReference>
<sequence>MSNDTPSLPDFLEERLQEEAPEMRSSLGAVWELLGDADAPATEEADPDAAWEALTEAHPELDATPANGAASTNSTATGTESRAAESRAARTEASPESRRRQRPAHRSRRAHSWRVAIGLAVATLVLAGGLWLWRQPVTITAPPGQQRTAALPDGSTAHLNSGTTLTYRRGFQSWPFVDAARRAVELGGEAFFEVEDGDRPFLIETASAEVAVTGTRFNVRARPGNARPENADRDDARSAAPRSADPAAATEVTLVAGRVEVAARTRPERRVVLSEPGAKSQVAGPDATPTPPERAAPKYALAWRNGGFAAQARPLTSVLQDLERRFDATLRLHDSVEETRAPVSLYYPEAPDLETILHDLCTARNLNYRPTSRGFELFAAPAGR</sequence>
<evidence type="ECO:0000256" key="2">
    <source>
        <dbReference type="SAM" id="Phobius"/>
    </source>
</evidence>
<dbReference type="Gene3D" id="2.60.120.1440">
    <property type="match status" value="1"/>
</dbReference>